<dbReference type="SUPFAM" id="SSF48317">
    <property type="entry name" value="Acid phosphatase/Vanadium-dependent haloperoxidase"/>
    <property type="match status" value="1"/>
</dbReference>
<proteinExistence type="predicted"/>
<keyword evidence="5 8" id="KW-1133">Transmembrane helix</keyword>
<feature type="transmembrane region" description="Helical" evidence="8">
    <location>
        <begin position="182"/>
        <end position="200"/>
    </location>
</feature>
<dbReference type="PANTHER" id="PTHR14969">
    <property type="entry name" value="SPHINGOSINE-1-PHOSPHATE PHOSPHOHYDROLASE"/>
    <property type="match status" value="1"/>
</dbReference>
<dbReference type="GO" id="GO:0005886">
    <property type="term" value="C:plasma membrane"/>
    <property type="evidence" value="ECO:0007669"/>
    <property type="project" value="UniProtKB-SubCell"/>
</dbReference>
<evidence type="ECO:0000313" key="10">
    <source>
        <dbReference type="EMBL" id="TCT41080.1"/>
    </source>
</evidence>
<dbReference type="AlphaFoldDB" id="A0A4R3NTG8"/>
<dbReference type="Pfam" id="PF01569">
    <property type="entry name" value="PAP2"/>
    <property type="match status" value="1"/>
</dbReference>
<comment type="caution">
    <text evidence="10">The sequence shown here is derived from an EMBL/GenBank/DDBJ whole genome shotgun (WGS) entry which is preliminary data.</text>
</comment>
<evidence type="ECO:0000256" key="6">
    <source>
        <dbReference type="ARBA" id="ARBA00023136"/>
    </source>
</evidence>
<evidence type="ECO:0000256" key="3">
    <source>
        <dbReference type="ARBA" id="ARBA00022692"/>
    </source>
</evidence>
<evidence type="ECO:0000256" key="8">
    <source>
        <dbReference type="SAM" id="Phobius"/>
    </source>
</evidence>
<keyword evidence="2" id="KW-1003">Cell membrane</keyword>
<evidence type="ECO:0000256" key="7">
    <source>
        <dbReference type="SAM" id="MobiDB-lite"/>
    </source>
</evidence>
<evidence type="ECO:0000256" key="4">
    <source>
        <dbReference type="ARBA" id="ARBA00022801"/>
    </source>
</evidence>
<evidence type="ECO:0000256" key="5">
    <source>
        <dbReference type="ARBA" id="ARBA00022989"/>
    </source>
</evidence>
<feature type="region of interest" description="Disordered" evidence="7">
    <location>
        <begin position="261"/>
        <end position="284"/>
    </location>
</feature>
<keyword evidence="3 8" id="KW-0812">Transmembrane</keyword>
<evidence type="ECO:0000259" key="9">
    <source>
        <dbReference type="SMART" id="SM00014"/>
    </source>
</evidence>
<dbReference type="OrthoDB" id="9780507at2"/>
<dbReference type="EMBL" id="SMAR01000007">
    <property type="protein sequence ID" value="TCT41080.1"/>
    <property type="molecule type" value="Genomic_DNA"/>
</dbReference>
<protein>
    <submittedName>
        <fullName evidence="10">Undecaprenyl-diphosphatase</fullName>
    </submittedName>
</protein>
<feature type="transmembrane region" description="Helical" evidence="8">
    <location>
        <begin position="155"/>
        <end position="177"/>
    </location>
</feature>
<feature type="domain" description="Phosphatidic acid phosphatase type 2/haloperoxidase" evidence="9">
    <location>
        <begin position="107"/>
        <end position="221"/>
    </location>
</feature>
<keyword evidence="4" id="KW-0378">Hydrolase</keyword>
<feature type="transmembrane region" description="Helical" evidence="8">
    <location>
        <begin position="71"/>
        <end position="90"/>
    </location>
</feature>
<feature type="transmembrane region" description="Helical" evidence="8">
    <location>
        <begin position="206"/>
        <end position="225"/>
    </location>
</feature>
<feature type="transmembrane region" description="Helical" evidence="8">
    <location>
        <begin position="21"/>
        <end position="41"/>
    </location>
</feature>
<name>A0A4R3NTG8_9HYPH</name>
<dbReference type="Gene3D" id="1.20.144.10">
    <property type="entry name" value="Phosphatidic acid phosphatase type 2/haloperoxidase"/>
    <property type="match status" value="2"/>
</dbReference>
<accession>A0A4R3NTG8</accession>
<keyword evidence="6 8" id="KW-0472">Membrane</keyword>
<dbReference type="SMART" id="SM00014">
    <property type="entry name" value="acidPPc"/>
    <property type="match status" value="1"/>
</dbReference>
<dbReference type="InterPro" id="IPR036938">
    <property type="entry name" value="PAP2/HPO_sf"/>
</dbReference>
<dbReference type="Proteomes" id="UP000295097">
    <property type="component" value="Unassembled WGS sequence"/>
</dbReference>
<dbReference type="PANTHER" id="PTHR14969:SF62">
    <property type="entry name" value="DECAPRENYLPHOSPHORYL-5-PHOSPHORIBOSE PHOSPHATASE RV3807C-RELATED"/>
    <property type="match status" value="1"/>
</dbReference>
<evidence type="ECO:0000313" key="11">
    <source>
        <dbReference type="Proteomes" id="UP000295097"/>
    </source>
</evidence>
<gene>
    <name evidence="10" type="ORF">EDC90_100756</name>
</gene>
<feature type="transmembrane region" description="Helical" evidence="8">
    <location>
        <begin position="102"/>
        <end position="125"/>
    </location>
</feature>
<sequence length="284" mass="31372">MAVPFRWLSKHRKLKTPMPCCQWRGFLVGTLGVVAVSFAVLDYPVATMTEHLSPAVRYYGEMITDFGSAEWMLISSFVAIMLGLTAAGVAKKTDVRTRAKGVLFAQAASFIFICVASSGLLVNLIKKSIGRARPSMLYQDYGAFSFHPLEFSSKFASFPSGHSTTTAAFFAAAAFFFPRHRVLFFSLAVCIAMSRTIVGAHYPSDVVAGLAFGAWWTYLVALFFAHHRMVFRIDPTGWPVPRNSMTALKLDFGHRQKVREEAQKKAAKRAGSAAGLDLHVQKRD</sequence>
<keyword evidence="11" id="KW-1185">Reference proteome</keyword>
<evidence type="ECO:0000256" key="2">
    <source>
        <dbReference type="ARBA" id="ARBA00022475"/>
    </source>
</evidence>
<organism evidence="10 11">
    <name type="scientific">Martelella mediterranea</name>
    <dbReference type="NCBI Taxonomy" id="293089"/>
    <lineage>
        <taxon>Bacteria</taxon>
        <taxon>Pseudomonadati</taxon>
        <taxon>Pseudomonadota</taxon>
        <taxon>Alphaproteobacteria</taxon>
        <taxon>Hyphomicrobiales</taxon>
        <taxon>Aurantimonadaceae</taxon>
        <taxon>Martelella</taxon>
    </lineage>
</organism>
<dbReference type="InterPro" id="IPR000326">
    <property type="entry name" value="PAP2/HPO"/>
</dbReference>
<comment type="subcellular location">
    <subcellularLocation>
        <location evidence="1">Cell membrane</location>
        <topology evidence="1">Multi-pass membrane protein</topology>
    </subcellularLocation>
</comment>
<dbReference type="GO" id="GO:0016787">
    <property type="term" value="F:hydrolase activity"/>
    <property type="evidence" value="ECO:0007669"/>
    <property type="project" value="UniProtKB-KW"/>
</dbReference>
<evidence type="ECO:0000256" key="1">
    <source>
        <dbReference type="ARBA" id="ARBA00004651"/>
    </source>
</evidence>
<reference evidence="10 11" key="1">
    <citation type="submission" date="2019-03" db="EMBL/GenBank/DDBJ databases">
        <title>Freshwater and sediment microbial communities from various areas in North America, analyzing microbe dynamics in response to fracking.</title>
        <authorList>
            <person name="Lamendella R."/>
        </authorList>
    </citation>
    <scope>NUCLEOTIDE SEQUENCE [LARGE SCALE GENOMIC DNA]</scope>
    <source>
        <strain evidence="10 11">175.2</strain>
    </source>
</reference>